<feature type="binding site" evidence="3">
    <location>
        <position position="331"/>
    </location>
    <ligand>
        <name>phosphoenolpyruvate</name>
        <dbReference type="ChEBI" id="CHEBI:58702"/>
    </ligand>
</feature>
<comment type="caution">
    <text evidence="5">The sequence shown here is derived from an EMBL/GenBank/DDBJ whole genome shotgun (WGS) entry which is preliminary data.</text>
</comment>
<dbReference type="Proteomes" id="UP000234206">
    <property type="component" value="Unassembled WGS sequence"/>
</dbReference>
<dbReference type="PANTHER" id="PTHR21337">
    <property type="entry name" value="PHOSPHO-2-DEHYDRO-3-DEOXYHEPTONATE ALDOLASE 1, 2"/>
    <property type="match status" value="1"/>
</dbReference>
<evidence type="ECO:0000256" key="2">
    <source>
        <dbReference type="ARBA" id="ARBA00022679"/>
    </source>
</evidence>
<keyword evidence="3" id="KW-0170">Cobalt</keyword>
<dbReference type="EMBL" id="PKIZ01000010">
    <property type="protein sequence ID" value="PKZ41685.1"/>
    <property type="molecule type" value="Genomic_DNA"/>
</dbReference>
<dbReference type="Gene3D" id="3.20.20.70">
    <property type="entry name" value="Aldolase class I"/>
    <property type="match status" value="1"/>
</dbReference>
<keyword evidence="3" id="KW-0464">Manganese</keyword>
<dbReference type="GO" id="GO:0003849">
    <property type="term" value="F:3-deoxy-7-phosphoheptulonate synthase activity"/>
    <property type="evidence" value="ECO:0007669"/>
    <property type="project" value="UniProtKB-EC"/>
</dbReference>
<name>A0A2I1PAL9_9MICO</name>
<sequence>MTTPFVPASRPLNAVGIGEPALEWPDLVAKQQPTWDDPAEAEQVTASLRRLPPLVFAEECDTLLEHLGAAARGERFVLQAGECAETFDQVTANLIRDRVGVLLQMAAVMTFQAGVPVVKLGRIAGQFGKPRSSDTETRDGVELPVYRGDMVNGFAFDAETRRHDPQRMLAAYNASAATLNLVRAWTTGGYADLSNLSTWGTEATTEATREYTEVSRGIEQALRFTRAAGADLLAFRSTEYFASHEALVLDYEKALTRIDSRTGTPYATSGHFLWCGERTRDPEGAHIDFLARVRNPVGVKLGPTTTAEDVRRLVDRLDPERTPGRLTFITRMGAGRIREVLPEVVEAVKAMGAQPLWLTDPMHGNTFTSASGHKTRRFDDIVGEVQGFFEVHGAAGTVPGGLHVELSGSDVTECIGGVVPVLEDDLGQRYESPCDPRLNRNQSLELSLRVAQMITDDPTLGGD</sequence>
<feature type="binding site" evidence="3">
    <location>
        <position position="122"/>
    </location>
    <ligand>
        <name>phosphoenolpyruvate</name>
        <dbReference type="ChEBI" id="CHEBI:58702"/>
    </ligand>
</feature>
<dbReference type="InterPro" id="IPR002480">
    <property type="entry name" value="DAHP_synth_2"/>
</dbReference>
<dbReference type="GO" id="GO:0008652">
    <property type="term" value="P:amino acid biosynthetic process"/>
    <property type="evidence" value="ECO:0007669"/>
    <property type="project" value="UniProtKB-KW"/>
</dbReference>
<comment type="cofactor">
    <cofactor evidence="3">
        <name>Mn(2+)</name>
        <dbReference type="ChEBI" id="CHEBI:29035"/>
    </cofactor>
    <cofactor evidence="3">
        <name>Co(2+)</name>
        <dbReference type="ChEBI" id="CHEBI:48828"/>
    </cofactor>
    <cofactor evidence="3">
        <name>Cd(2+)</name>
        <dbReference type="ChEBI" id="CHEBI:48775"/>
    </cofactor>
    <text evidence="3">Binds 1 divalent cation per subunit. The enzyme is active with manganese, cobalt or cadmium ions.</text>
</comment>
<organism evidence="5 6">
    <name type="scientific">Kytococcus schroeteri</name>
    <dbReference type="NCBI Taxonomy" id="138300"/>
    <lineage>
        <taxon>Bacteria</taxon>
        <taxon>Bacillati</taxon>
        <taxon>Actinomycetota</taxon>
        <taxon>Actinomycetes</taxon>
        <taxon>Micrococcales</taxon>
        <taxon>Kytococcaceae</taxon>
        <taxon>Kytococcus</taxon>
    </lineage>
</organism>
<dbReference type="InterPro" id="IPR013785">
    <property type="entry name" value="Aldolase_TIM"/>
</dbReference>
<feature type="binding site" evidence="3">
    <location>
        <begin position="277"/>
        <end position="278"/>
    </location>
    <ligand>
        <name>phosphoenolpyruvate</name>
        <dbReference type="ChEBI" id="CHEBI:58702"/>
    </ligand>
</feature>
<keyword evidence="2 4" id="KW-0808">Transferase</keyword>
<keyword evidence="6" id="KW-1185">Reference proteome</keyword>
<dbReference type="EC" id="2.5.1.54" evidence="4"/>
<reference evidence="5 6" key="1">
    <citation type="submission" date="2017-12" db="EMBL/GenBank/DDBJ databases">
        <title>Phylogenetic diversity of female urinary microbiome.</title>
        <authorList>
            <person name="Thomas-White K."/>
            <person name="Wolfe A.J."/>
        </authorList>
    </citation>
    <scope>NUCLEOTIDE SEQUENCE [LARGE SCALE GENOMIC DNA]</scope>
    <source>
        <strain evidence="5 6">UMB1298</strain>
    </source>
</reference>
<dbReference type="GO" id="GO:0009423">
    <property type="term" value="P:chorismate biosynthetic process"/>
    <property type="evidence" value="ECO:0007669"/>
    <property type="project" value="UniProtKB-UniPathway"/>
</dbReference>
<feature type="binding site" evidence="3">
    <location>
        <position position="300"/>
    </location>
    <ligand>
        <name>phosphoenolpyruvate</name>
        <dbReference type="ChEBI" id="CHEBI:58702"/>
    </ligand>
</feature>
<dbReference type="AlphaFoldDB" id="A0A2I1PAL9"/>
<dbReference type="Pfam" id="PF01474">
    <property type="entry name" value="DAHP_synth_2"/>
    <property type="match status" value="1"/>
</dbReference>
<dbReference type="PANTHER" id="PTHR21337:SF0">
    <property type="entry name" value="PHOSPHO-2-DEHYDRO-3-DEOXYHEPTONATE ALDOLASE"/>
    <property type="match status" value="1"/>
</dbReference>
<dbReference type="OrthoDB" id="9766852at2"/>
<keyword evidence="4" id="KW-0057">Aromatic amino acid biosynthesis</keyword>
<protein>
    <recommendedName>
        <fullName evidence="4">Phospho-2-dehydro-3-deoxyheptonate aldolase</fullName>
        <ecNumber evidence="4">2.5.1.54</ecNumber>
    </recommendedName>
</protein>
<proteinExistence type="inferred from homology"/>
<dbReference type="GO" id="GO:0009073">
    <property type="term" value="P:aromatic amino acid family biosynthetic process"/>
    <property type="evidence" value="ECO:0007669"/>
    <property type="project" value="UniProtKB-KW"/>
</dbReference>
<evidence type="ECO:0000256" key="3">
    <source>
        <dbReference type="PIRSR" id="PIRSR602480-1"/>
    </source>
</evidence>
<feature type="binding site" evidence="3">
    <location>
        <position position="363"/>
    </location>
    <ligand>
        <name>Mn(2+)</name>
        <dbReference type="ChEBI" id="CHEBI:29035"/>
    </ligand>
</feature>
<feature type="binding site" evidence="3">
    <location>
        <position position="405"/>
    </location>
    <ligand>
        <name>Mn(2+)</name>
        <dbReference type="ChEBI" id="CHEBI:29035"/>
    </ligand>
</feature>
<evidence type="ECO:0000256" key="4">
    <source>
        <dbReference type="RuleBase" id="RU363071"/>
    </source>
</evidence>
<keyword evidence="4" id="KW-0028">Amino-acid biosynthesis</keyword>
<dbReference type="NCBIfam" id="TIGR01358">
    <property type="entry name" value="DAHP_synth_II"/>
    <property type="match status" value="1"/>
</dbReference>
<evidence type="ECO:0000256" key="1">
    <source>
        <dbReference type="ARBA" id="ARBA00008911"/>
    </source>
</evidence>
<feature type="binding site" evidence="3">
    <location>
        <position position="435"/>
    </location>
    <ligand>
        <name>Mn(2+)</name>
        <dbReference type="ChEBI" id="CHEBI:29035"/>
    </ligand>
</feature>
<comment type="pathway">
    <text evidence="4">Metabolic intermediate biosynthesis; chorismate biosynthesis; chorismate from D-erythrose 4-phosphate and phosphoenolpyruvate: step 1/7.</text>
</comment>
<feature type="binding site" evidence="3">
    <location>
        <position position="83"/>
    </location>
    <ligand>
        <name>Mn(2+)</name>
        <dbReference type="ChEBI" id="CHEBI:29035"/>
    </ligand>
</feature>
<accession>A0A2I1PAL9</accession>
<gene>
    <name evidence="5" type="ORF">CYJ76_06380</name>
</gene>
<comment type="similarity">
    <text evidence="1 4">Belongs to the class-II DAHP synthase family.</text>
</comment>
<dbReference type="SUPFAM" id="SSF51569">
    <property type="entry name" value="Aldolase"/>
    <property type="match status" value="1"/>
</dbReference>
<evidence type="ECO:0000313" key="5">
    <source>
        <dbReference type="EMBL" id="PKZ41685.1"/>
    </source>
</evidence>
<dbReference type="UniPathway" id="UPA00053">
    <property type="reaction ID" value="UER00084"/>
</dbReference>
<comment type="catalytic activity">
    <reaction evidence="4">
        <text>D-erythrose 4-phosphate + phosphoenolpyruvate + H2O = 7-phospho-2-dehydro-3-deoxy-D-arabino-heptonate + phosphate</text>
        <dbReference type="Rhea" id="RHEA:14717"/>
        <dbReference type="ChEBI" id="CHEBI:15377"/>
        <dbReference type="ChEBI" id="CHEBI:16897"/>
        <dbReference type="ChEBI" id="CHEBI:43474"/>
        <dbReference type="ChEBI" id="CHEBI:58394"/>
        <dbReference type="ChEBI" id="CHEBI:58702"/>
        <dbReference type="EC" id="2.5.1.54"/>
    </reaction>
</comment>
<keyword evidence="3" id="KW-0104">Cadmium</keyword>
<dbReference type="RefSeq" id="WP_101849582.1">
    <property type="nucleotide sequence ID" value="NZ_PKIZ01000010.1"/>
</dbReference>
<evidence type="ECO:0000313" key="6">
    <source>
        <dbReference type="Proteomes" id="UP000234206"/>
    </source>
</evidence>